<dbReference type="InterPro" id="IPR029058">
    <property type="entry name" value="AB_hydrolase_fold"/>
</dbReference>
<keyword evidence="3" id="KW-1185">Reference proteome</keyword>
<dbReference type="InterPro" id="IPR000073">
    <property type="entry name" value="AB_hydrolase_1"/>
</dbReference>
<dbReference type="InterPro" id="IPR050266">
    <property type="entry name" value="AB_hydrolase_sf"/>
</dbReference>
<dbReference type="Gene3D" id="3.40.50.1820">
    <property type="entry name" value="alpha/beta hydrolase"/>
    <property type="match status" value="1"/>
</dbReference>
<organism evidence="2 3">
    <name type="scientific">Saccharothrix tamanrassetensis</name>
    <dbReference type="NCBI Taxonomy" id="1051531"/>
    <lineage>
        <taxon>Bacteria</taxon>
        <taxon>Bacillati</taxon>
        <taxon>Actinomycetota</taxon>
        <taxon>Actinomycetes</taxon>
        <taxon>Pseudonocardiales</taxon>
        <taxon>Pseudonocardiaceae</taxon>
        <taxon>Saccharothrix</taxon>
    </lineage>
</organism>
<evidence type="ECO:0000313" key="2">
    <source>
        <dbReference type="EMBL" id="MBB5957162.1"/>
    </source>
</evidence>
<reference evidence="2 3" key="1">
    <citation type="submission" date="2020-08" db="EMBL/GenBank/DDBJ databases">
        <title>Genomic Encyclopedia of Type Strains, Phase III (KMG-III): the genomes of soil and plant-associated and newly described type strains.</title>
        <authorList>
            <person name="Whitman W."/>
        </authorList>
    </citation>
    <scope>NUCLEOTIDE SEQUENCE [LARGE SCALE GENOMIC DNA]</scope>
    <source>
        <strain evidence="2 3">CECT 8640</strain>
    </source>
</reference>
<name>A0A841CF36_9PSEU</name>
<comment type="caution">
    <text evidence="2">The sequence shown here is derived from an EMBL/GenBank/DDBJ whole genome shotgun (WGS) entry which is preliminary data.</text>
</comment>
<dbReference type="PRINTS" id="PR00111">
    <property type="entry name" value="ABHYDROLASE"/>
</dbReference>
<dbReference type="GO" id="GO:0047372">
    <property type="term" value="F:monoacylglycerol lipase activity"/>
    <property type="evidence" value="ECO:0007669"/>
    <property type="project" value="TreeGrafter"/>
</dbReference>
<dbReference type="GO" id="GO:0016020">
    <property type="term" value="C:membrane"/>
    <property type="evidence" value="ECO:0007669"/>
    <property type="project" value="TreeGrafter"/>
</dbReference>
<accession>A0A841CF36</accession>
<dbReference type="PANTHER" id="PTHR43798">
    <property type="entry name" value="MONOACYLGLYCEROL LIPASE"/>
    <property type="match status" value="1"/>
</dbReference>
<gene>
    <name evidence="2" type="ORF">FHS29_003755</name>
</gene>
<feature type="domain" description="AB hydrolase-1" evidence="1">
    <location>
        <begin position="23"/>
        <end position="264"/>
    </location>
</feature>
<proteinExistence type="predicted"/>
<sequence>MRSRKRLTPPKRYYHKGSTGAPLVLIHGIGGTWRIWEPVVPLLEASLPVLAPTLAGHWGGAGPPGGKWPTVNSMADDVETLMNGLGIGKAHVVGHSMGGAVALELLRRRRALSVLALCPGVAWPGLGQRVSLFLRLTLGYGKARTIAPRAELLLRNRWVRRFVFRTFLAEPEALSPAVAAMLSRGMAYCPAYFRTMMAVGASSGIRPLRVHPGTVRLIWAANDRVVPVSQFREALLERVGALPETVVEGVGHLLMFDDPRRTARLVLDNVLAAAPEDRIGDRRDRRPPEDQR</sequence>
<dbReference type="Pfam" id="PF12697">
    <property type="entry name" value="Abhydrolase_6"/>
    <property type="match status" value="1"/>
</dbReference>
<dbReference type="SUPFAM" id="SSF53474">
    <property type="entry name" value="alpha/beta-Hydrolases"/>
    <property type="match status" value="1"/>
</dbReference>
<dbReference type="Proteomes" id="UP000547510">
    <property type="component" value="Unassembled WGS sequence"/>
</dbReference>
<evidence type="ECO:0000259" key="1">
    <source>
        <dbReference type="Pfam" id="PF12697"/>
    </source>
</evidence>
<dbReference type="GO" id="GO:0046464">
    <property type="term" value="P:acylglycerol catabolic process"/>
    <property type="evidence" value="ECO:0007669"/>
    <property type="project" value="TreeGrafter"/>
</dbReference>
<dbReference type="RefSeq" id="WP_184691973.1">
    <property type="nucleotide sequence ID" value="NZ_JACHJN010000005.1"/>
</dbReference>
<dbReference type="AlphaFoldDB" id="A0A841CF36"/>
<dbReference type="EMBL" id="JACHJN010000005">
    <property type="protein sequence ID" value="MBB5957162.1"/>
    <property type="molecule type" value="Genomic_DNA"/>
</dbReference>
<dbReference type="PANTHER" id="PTHR43798:SF5">
    <property type="entry name" value="MONOACYLGLYCEROL LIPASE ABHD6"/>
    <property type="match status" value="1"/>
</dbReference>
<protein>
    <submittedName>
        <fullName evidence="2">Pimeloyl-ACP methyl ester carboxylesterase</fullName>
    </submittedName>
</protein>
<evidence type="ECO:0000313" key="3">
    <source>
        <dbReference type="Proteomes" id="UP000547510"/>
    </source>
</evidence>